<proteinExistence type="predicted"/>
<evidence type="ECO:0000256" key="1">
    <source>
        <dbReference type="SAM" id="MobiDB-lite"/>
    </source>
</evidence>
<name>A0A6A4TRH3_SCOMX</name>
<comment type="caution">
    <text evidence="2">The sequence shown here is derived from an EMBL/GenBank/DDBJ whole genome shotgun (WGS) entry which is preliminary data.</text>
</comment>
<reference evidence="2 3" key="1">
    <citation type="submission" date="2019-06" db="EMBL/GenBank/DDBJ databases">
        <title>Draft genomes of female and male turbot (Scophthalmus maximus).</title>
        <authorList>
            <person name="Xu H."/>
            <person name="Xu X.-W."/>
            <person name="Shao C."/>
            <person name="Chen S."/>
        </authorList>
    </citation>
    <scope>NUCLEOTIDE SEQUENCE [LARGE SCALE GENOMIC DNA]</scope>
    <source>
        <strain evidence="2">Ysfricsl-2016a</strain>
        <tissue evidence="2">Blood</tissue>
    </source>
</reference>
<protein>
    <submittedName>
        <fullName evidence="2">Uncharacterized protein</fullName>
    </submittedName>
</protein>
<evidence type="ECO:0000313" key="2">
    <source>
        <dbReference type="EMBL" id="KAF0045824.1"/>
    </source>
</evidence>
<feature type="compositionally biased region" description="Acidic residues" evidence="1">
    <location>
        <begin position="23"/>
        <end position="38"/>
    </location>
</feature>
<accession>A0A6A4TRH3</accession>
<dbReference type="Proteomes" id="UP000438429">
    <property type="component" value="Unassembled WGS sequence"/>
</dbReference>
<evidence type="ECO:0000313" key="3">
    <source>
        <dbReference type="Proteomes" id="UP000438429"/>
    </source>
</evidence>
<gene>
    <name evidence="2" type="ORF">F2P81_002353</name>
</gene>
<sequence>MKALINHGSDCSVSGPIGRGREEEEVEEDDGDDDDDDVGGGAVVAVVVRLLEVGQVRSRTENREDIGTTFVLICLDSSETFGAKYSIGERHHGDRVSESRFVCVIGEPEAVWGWNPSPLR</sequence>
<dbReference type="AlphaFoldDB" id="A0A6A4TRH3"/>
<organism evidence="2 3">
    <name type="scientific">Scophthalmus maximus</name>
    <name type="common">Turbot</name>
    <name type="synonym">Psetta maxima</name>
    <dbReference type="NCBI Taxonomy" id="52904"/>
    <lineage>
        <taxon>Eukaryota</taxon>
        <taxon>Metazoa</taxon>
        <taxon>Chordata</taxon>
        <taxon>Craniata</taxon>
        <taxon>Vertebrata</taxon>
        <taxon>Euteleostomi</taxon>
        <taxon>Actinopterygii</taxon>
        <taxon>Neopterygii</taxon>
        <taxon>Teleostei</taxon>
        <taxon>Neoteleostei</taxon>
        <taxon>Acanthomorphata</taxon>
        <taxon>Carangaria</taxon>
        <taxon>Pleuronectiformes</taxon>
        <taxon>Pleuronectoidei</taxon>
        <taxon>Scophthalmidae</taxon>
        <taxon>Scophthalmus</taxon>
    </lineage>
</organism>
<dbReference type="EMBL" id="VEVO01000002">
    <property type="protein sequence ID" value="KAF0045824.1"/>
    <property type="molecule type" value="Genomic_DNA"/>
</dbReference>
<feature type="region of interest" description="Disordered" evidence="1">
    <location>
        <begin position="1"/>
        <end position="39"/>
    </location>
</feature>